<reference evidence="3" key="1">
    <citation type="journal article" date="2016" name="Insect Biochem. Mol. Biol.">
        <title>Multifaceted biological insights from a draft genome sequence of the tobacco hornworm moth, Manduca sexta.</title>
        <authorList>
            <person name="Kanost M.R."/>
            <person name="Arrese E.L."/>
            <person name="Cao X."/>
            <person name="Chen Y.R."/>
            <person name="Chellapilla S."/>
            <person name="Goldsmith M.R."/>
            <person name="Grosse-Wilde E."/>
            <person name="Heckel D.G."/>
            <person name="Herndon N."/>
            <person name="Jiang H."/>
            <person name="Papanicolaou A."/>
            <person name="Qu J."/>
            <person name="Soulages J.L."/>
            <person name="Vogel H."/>
            <person name="Walters J."/>
            <person name="Waterhouse R.M."/>
            <person name="Ahn S.J."/>
            <person name="Almeida F.C."/>
            <person name="An C."/>
            <person name="Aqrawi P."/>
            <person name="Bretschneider A."/>
            <person name="Bryant W.B."/>
            <person name="Bucks S."/>
            <person name="Chao H."/>
            <person name="Chevignon G."/>
            <person name="Christen J.M."/>
            <person name="Clarke D.F."/>
            <person name="Dittmer N.T."/>
            <person name="Ferguson L.C.F."/>
            <person name="Garavelou S."/>
            <person name="Gordon K.H.J."/>
            <person name="Gunaratna R.T."/>
            <person name="Han Y."/>
            <person name="Hauser F."/>
            <person name="He Y."/>
            <person name="Heidel-Fischer H."/>
            <person name="Hirsh A."/>
            <person name="Hu Y."/>
            <person name="Jiang H."/>
            <person name="Kalra D."/>
            <person name="Klinner C."/>
            <person name="Konig C."/>
            <person name="Kovar C."/>
            <person name="Kroll A.R."/>
            <person name="Kuwar S.S."/>
            <person name="Lee S.L."/>
            <person name="Lehman R."/>
            <person name="Li K."/>
            <person name="Li Z."/>
            <person name="Liang H."/>
            <person name="Lovelace S."/>
            <person name="Lu Z."/>
            <person name="Mansfield J.H."/>
            <person name="McCulloch K.J."/>
            <person name="Mathew T."/>
            <person name="Morton B."/>
            <person name="Muzny D.M."/>
            <person name="Neunemann D."/>
            <person name="Ongeri F."/>
            <person name="Pauchet Y."/>
            <person name="Pu L.L."/>
            <person name="Pyrousis I."/>
            <person name="Rao X.J."/>
            <person name="Redding A."/>
            <person name="Roesel C."/>
            <person name="Sanchez-Gracia A."/>
            <person name="Schaack S."/>
            <person name="Shukla A."/>
            <person name="Tetreau G."/>
            <person name="Wang Y."/>
            <person name="Xiong G.H."/>
            <person name="Traut W."/>
            <person name="Walsh T.K."/>
            <person name="Worley K.C."/>
            <person name="Wu D."/>
            <person name="Wu W."/>
            <person name="Wu Y.Q."/>
            <person name="Zhang X."/>
            <person name="Zou Z."/>
            <person name="Zucker H."/>
            <person name="Briscoe A.D."/>
            <person name="Burmester T."/>
            <person name="Clem R.J."/>
            <person name="Feyereisen R."/>
            <person name="Grimmelikhuijzen C.J.P."/>
            <person name="Hamodrakas S.J."/>
            <person name="Hansson B.S."/>
            <person name="Huguet E."/>
            <person name="Jermiin L.S."/>
            <person name="Lan Q."/>
            <person name="Lehman H.K."/>
            <person name="Lorenzen M."/>
            <person name="Merzendorfer H."/>
            <person name="Michalopoulos I."/>
            <person name="Morton D.B."/>
            <person name="Muthukrishnan S."/>
            <person name="Oakeshott J.G."/>
            <person name="Palmer W."/>
            <person name="Park Y."/>
            <person name="Passarelli A.L."/>
            <person name="Rozas J."/>
            <person name="Schwartz L.M."/>
            <person name="Smith W."/>
            <person name="Southgate A."/>
            <person name="Vilcinskas A."/>
            <person name="Vogt R."/>
            <person name="Wang P."/>
            <person name="Werren J."/>
            <person name="Yu X.Q."/>
            <person name="Zhou J.J."/>
            <person name="Brown S.J."/>
            <person name="Scherer S.E."/>
            <person name="Richards S."/>
            <person name="Blissard G.W."/>
        </authorList>
    </citation>
    <scope>NUCLEOTIDE SEQUENCE</scope>
</reference>
<keyword evidence="1" id="KW-0433">Leucine-rich repeat</keyword>
<dbReference type="PANTHER" id="PTHR24112:SF9">
    <property type="entry name" value="PROTEIN PHOSPHATASE 1 REGULATORY SUBUNIT 37"/>
    <property type="match status" value="1"/>
</dbReference>
<dbReference type="AlphaFoldDB" id="A0A921ZR38"/>
<keyword evidence="4" id="KW-1185">Reference proteome</keyword>
<gene>
    <name evidence="3" type="ORF">O3G_MSEX013079</name>
</gene>
<dbReference type="InterPro" id="IPR051279">
    <property type="entry name" value="PP1-Reg/Actin-Interact_Protein"/>
</dbReference>
<evidence type="ECO:0000256" key="1">
    <source>
        <dbReference type="ARBA" id="ARBA00022614"/>
    </source>
</evidence>
<proteinExistence type="predicted"/>
<dbReference type="EMBL" id="JH668814">
    <property type="protein sequence ID" value="KAG6462145.1"/>
    <property type="molecule type" value="Genomic_DNA"/>
</dbReference>
<protein>
    <submittedName>
        <fullName evidence="3">Uncharacterized protein</fullName>
    </submittedName>
</protein>
<evidence type="ECO:0000313" key="4">
    <source>
        <dbReference type="Proteomes" id="UP000791440"/>
    </source>
</evidence>
<organism evidence="3 4">
    <name type="scientific">Manduca sexta</name>
    <name type="common">Tobacco hawkmoth</name>
    <name type="synonym">Tobacco hornworm</name>
    <dbReference type="NCBI Taxonomy" id="7130"/>
    <lineage>
        <taxon>Eukaryota</taxon>
        <taxon>Metazoa</taxon>
        <taxon>Ecdysozoa</taxon>
        <taxon>Arthropoda</taxon>
        <taxon>Hexapoda</taxon>
        <taxon>Insecta</taxon>
        <taxon>Pterygota</taxon>
        <taxon>Neoptera</taxon>
        <taxon>Endopterygota</taxon>
        <taxon>Lepidoptera</taxon>
        <taxon>Glossata</taxon>
        <taxon>Ditrysia</taxon>
        <taxon>Bombycoidea</taxon>
        <taxon>Sphingidae</taxon>
        <taxon>Sphinginae</taxon>
        <taxon>Sphingini</taxon>
        <taxon>Manduca</taxon>
    </lineage>
</organism>
<keyword evidence="2" id="KW-0677">Repeat</keyword>
<feature type="non-terminal residue" evidence="3">
    <location>
        <position position="1"/>
    </location>
</feature>
<dbReference type="PANTHER" id="PTHR24112">
    <property type="entry name" value="LEUCINE-RICH REPEAT, ISOFORM F-RELATED"/>
    <property type="match status" value="1"/>
</dbReference>
<sequence length="205" mass="22383">LAAEYLESCRNHNTPPIDSVLQQIRELPESSIGGASRAPRLALTECALLGTAPADALEALLRKVQFRRLEIEHAAMDDEGAEALFDMIEYYESASVVSISGPRQFGIRGWQAASRMIKKSACLSELEVRESALEECHAPVLARALRPHTCRVRALCLQRALLCGEPLLCLGRCGSTTLTHTHTRAACARSVCSARCSAGSRYCVW</sequence>
<evidence type="ECO:0000256" key="2">
    <source>
        <dbReference type="ARBA" id="ARBA00022737"/>
    </source>
</evidence>
<evidence type="ECO:0000313" key="3">
    <source>
        <dbReference type="EMBL" id="KAG6462145.1"/>
    </source>
</evidence>
<reference evidence="3" key="2">
    <citation type="submission" date="2020-12" db="EMBL/GenBank/DDBJ databases">
        <authorList>
            <person name="Kanost M."/>
        </authorList>
    </citation>
    <scope>NUCLEOTIDE SEQUENCE</scope>
</reference>
<accession>A0A921ZR38</accession>
<name>A0A921ZR38_MANSE</name>
<dbReference type="Proteomes" id="UP000791440">
    <property type="component" value="Unassembled WGS sequence"/>
</dbReference>
<comment type="caution">
    <text evidence="3">The sequence shown here is derived from an EMBL/GenBank/DDBJ whole genome shotgun (WGS) entry which is preliminary data.</text>
</comment>